<name>X0VLR6_9ZZZZ</name>
<dbReference type="AlphaFoldDB" id="X0VLR6"/>
<organism evidence="1">
    <name type="scientific">marine sediment metagenome</name>
    <dbReference type="NCBI Taxonomy" id="412755"/>
    <lineage>
        <taxon>unclassified sequences</taxon>
        <taxon>metagenomes</taxon>
        <taxon>ecological metagenomes</taxon>
    </lineage>
</organism>
<evidence type="ECO:0000313" key="1">
    <source>
        <dbReference type="EMBL" id="GAG01451.1"/>
    </source>
</evidence>
<reference evidence="1" key="1">
    <citation type="journal article" date="2014" name="Front. Microbiol.">
        <title>High frequency of phylogenetically diverse reductive dehalogenase-homologous genes in deep subseafloor sedimentary metagenomes.</title>
        <authorList>
            <person name="Kawai M."/>
            <person name="Futagami T."/>
            <person name="Toyoda A."/>
            <person name="Takaki Y."/>
            <person name="Nishi S."/>
            <person name="Hori S."/>
            <person name="Arai W."/>
            <person name="Tsubouchi T."/>
            <person name="Morono Y."/>
            <person name="Uchiyama I."/>
            <person name="Ito T."/>
            <person name="Fujiyama A."/>
            <person name="Inagaki F."/>
            <person name="Takami H."/>
        </authorList>
    </citation>
    <scope>NUCLEOTIDE SEQUENCE</scope>
    <source>
        <strain evidence="1">Expedition CK06-06</strain>
    </source>
</reference>
<sequence>DEIRRRAAQQEALNAIIAAAAGAQEVTDL</sequence>
<protein>
    <submittedName>
        <fullName evidence="1">Uncharacterized protein</fullName>
    </submittedName>
</protein>
<dbReference type="EMBL" id="BARS01025191">
    <property type="protein sequence ID" value="GAG01451.1"/>
    <property type="molecule type" value="Genomic_DNA"/>
</dbReference>
<gene>
    <name evidence="1" type="ORF">S01H1_39850</name>
</gene>
<accession>X0VLR6</accession>
<comment type="caution">
    <text evidence="1">The sequence shown here is derived from an EMBL/GenBank/DDBJ whole genome shotgun (WGS) entry which is preliminary data.</text>
</comment>
<proteinExistence type="predicted"/>
<feature type="non-terminal residue" evidence="1">
    <location>
        <position position="1"/>
    </location>
</feature>